<feature type="region of interest" description="Disordered" evidence="1">
    <location>
        <begin position="35"/>
        <end position="61"/>
    </location>
</feature>
<dbReference type="AlphaFoldDB" id="A0AAU7AYV4"/>
<dbReference type="RefSeq" id="WP_354698106.1">
    <property type="nucleotide sequence ID" value="NZ_CP114014.1"/>
</dbReference>
<dbReference type="EMBL" id="CP114014">
    <property type="protein sequence ID" value="XAY06893.1"/>
    <property type="molecule type" value="Genomic_DNA"/>
</dbReference>
<keyword evidence="2" id="KW-0812">Transmembrane</keyword>
<gene>
    <name evidence="3" type="ORF">DSM112329_03771</name>
</gene>
<keyword evidence="2" id="KW-0472">Membrane</keyword>
<feature type="transmembrane region" description="Helical" evidence="2">
    <location>
        <begin position="6"/>
        <end position="24"/>
    </location>
</feature>
<protein>
    <submittedName>
        <fullName evidence="3">Uncharacterized protein</fullName>
    </submittedName>
</protein>
<reference evidence="3" key="1">
    <citation type="submission" date="2022-12" db="EMBL/GenBank/DDBJ databases">
        <title>Paraconexibacter alkalitolerans sp. nov. and Baekduia alba sp. nov., isolated from soil and emended description of the genera Paraconexibacter (Chun et al., 2020) and Baekduia (An et al., 2020).</title>
        <authorList>
            <person name="Vieira S."/>
            <person name="Huber K.J."/>
            <person name="Geppert A."/>
            <person name="Wolf J."/>
            <person name="Neumann-Schaal M."/>
            <person name="Muesken M."/>
            <person name="Overmann J."/>
        </authorList>
    </citation>
    <scope>NUCLEOTIDE SEQUENCE</scope>
    <source>
        <strain evidence="3">AEG42_29</strain>
    </source>
</reference>
<organism evidence="3">
    <name type="scientific">Paraconexibacter sp. AEG42_29</name>
    <dbReference type="NCBI Taxonomy" id="2997339"/>
    <lineage>
        <taxon>Bacteria</taxon>
        <taxon>Bacillati</taxon>
        <taxon>Actinomycetota</taxon>
        <taxon>Thermoleophilia</taxon>
        <taxon>Solirubrobacterales</taxon>
        <taxon>Paraconexibacteraceae</taxon>
        <taxon>Paraconexibacter</taxon>
    </lineage>
</organism>
<evidence type="ECO:0000313" key="3">
    <source>
        <dbReference type="EMBL" id="XAY06893.1"/>
    </source>
</evidence>
<evidence type="ECO:0000256" key="2">
    <source>
        <dbReference type="SAM" id="Phobius"/>
    </source>
</evidence>
<dbReference type="KEGG" id="parq:DSM112329_03771"/>
<sequence>MTLVTILGIVVVVGIPVLILLTRLTPKIDERTEVAVEQEAQGVGADQKEDPDGARGPSMLG</sequence>
<accession>A0AAU7AYV4</accession>
<proteinExistence type="predicted"/>
<evidence type="ECO:0000256" key="1">
    <source>
        <dbReference type="SAM" id="MobiDB-lite"/>
    </source>
</evidence>
<keyword evidence="2" id="KW-1133">Transmembrane helix</keyword>
<name>A0AAU7AYV4_9ACTN</name>